<comment type="caution">
    <text evidence="3">The sequence shown here is derived from an EMBL/GenBank/DDBJ whole genome shotgun (WGS) entry which is preliminary data.</text>
</comment>
<dbReference type="Proteomes" id="UP000032232">
    <property type="component" value="Unassembled WGS sequence"/>
</dbReference>
<dbReference type="InterPro" id="IPR001482">
    <property type="entry name" value="T2SS/T4SS_dom"/>
</dbReference>
<protein>
    <submittedName>
        <fullName evidence="3">Type IV secretion system protein VirB11</fullName>
    </submittedName>
</protein>
<dbReference type="EMBL" id="JYFE01000031">
    <property type="protein sequence ID" value="KIT16568.1"/>
    <property type="molecule type" value="Genomic_DNA"/>
</dbReference>
<dbReference type="Gene3D" id="3.40.50.300">
    <property type="entry name" value="P-loop containing nucleotide triphosphate hydrolases"/>
    <property type="match status" value="1"/>
</dbReference>
<dbReference type="RefSeq" id="WP_052500856.1">
    <property type="nucleotide sequence ID" value="NZ_FZPF01000017.1"/>
</dbReference>
<proteinExistence type="inferred from homology"/>
<dbReference type="OrthoDB" id="9810761at2"/>
<organism evidence="3 4">
    <name type="scientific">Jannaschia aquimarina</name>
    <dbReference type="NCBI Taxonomy" id="935700"/>
    <lineage>
        <taxon>Bacteria</taxon>
        <taxon>Pseudomonadati</taxon>
        <taxon>Pseudomonadota</taxon>
        <taxon>Alphaproteobacteria</taxon>
        <taxon>Rhodobacterales</taxon>
        <taxon>Roseobacteraceae</taxon>
        <taxon>Jannaschia</taxon>
    </lineage>
</organism>
<gene>
    <name evidence="3" type="ORF">jaqu_16630</name>
</gene>
<dbReference type="PANTHER" id="PTHR30486:SF6">
    <property type="entry name" value="TYPE IV PILUS RETRACTATION ATPASE PILT"/>
    <property type="match status" value="1"/>
</dbReference>
<dbReference type="PANTHER" id="PTHR30486">
    <property type="entry name" value="TWITCHING MOTILITY PROTEIN PILT"/>
    <property type="match status" value="1"/>
</dbReference>
<dbReference type="STRING" id="935700.jaqu_16630"/>
<name>A0A0D1D9J5_9RHOB</name>
<dbReference type="InterPro" id="IPR050921">
    <property type="entry name" value="T4SS_GSP_E_ATPase"/>
</dbReference>
<evidence type="ECO:0000313" key="3">
    <source>
        <dbReference type="EMBL" id="KIT16568.1"/>
    </source>
</evidence>
<accession>A0A0D1D9J5</accession>
<evidence type="ECO:0000259" key="2">
    <source>
        <dbReference type="Pfam" id="PF00437"/>
    </source>
</evidence>
<reference evidence="3 4" key="1">
    <citation type="submission" date="2015-02" db="EMBL/GenBank/DDBJ databases">
        <title>Genome Sequence of Jannaschia aquimarina DSM28248, a member of the Roseobacter clade.</title>
        <authorList>
            <person name="Voget S."/>
            <person name="Daniel R."/>
        </authorList>
    </citation>
    <scope>NUCLEOTIDE SEQUENCE [LARGE SCALE GENOMIC DNA]</scope>
    <source>
        <strain evidence="3 4">GSW-M26</strain>
    </source>
</reference>
<comment type="similarity">
    <text evidence="1">Belongs to the GSP E family.</text>
</comment>
<feature type="domain" description="Bacterial type II secretion system protein E" evidence="2">
    <location>
        <begin position="143"/>
        <end position="279"/>
    </location>
</feature>
<dbReference type="Gene3D" id="3.30.450.90">
    <property type="match status" value="1"/>
</dbReference>
<dbReference type="GO" id="GO:0016887">
    <property type="term" value="F:ATP hydrolysis activity"/>
    <property type="evidence" value="ECO:0007669"/>
    <property type="project" value="InterPro"/>
</dbReference>
<dbReference type="PATRIC" id="fig|935700.4.peg.1725"/>
<sequence>MATSYIEKALAPFQRLLSDDIVELVVNPDGGLWTELRGDAYMIRRGSLEPAAVREAVQQIAAEGGVRVSEKHPLGSVSFEYAGWLIRAQVVEAPVVRGGDALALRFFKPETEAFEPRYLVGQAQSASAMRRALVDHIASQARHDLQGALKVAVEAKLNIVVAGGTSSGKTTLARWLVRQVDARERVLTIEDVPDLMPTQANKLMMISRRESDVRSPDKLLQASLRLRPDRIILSEVTGADAYTFLKAINTGHGGSMTTIHADTAELAIERLAQTALEAPGKMTYRDMISYVTRSIDVIVHMGKENGARGVNEVFLPRDYGGGADMTDAKDAADDLDAMDVTSFDREETAA</sequence>
<keyword evidence="4" id="KW-1185">Reference proteome</keyword>
<evidence type="ECO:0000313" key="4">
    <source>
        <dbReference type="Proteomes" id="UP000032232"/>
    </source>
</evidence>
<dbReference type="AlphaFoldDB" id="A0A0D1D9J5"/>
<dbReference type="CDD" id="cd01130">
    <property type="entry name" value="VirB11-like_ATPase"/>
    <property type="match status" value="1"/>
</dbReference>
<evidence type="ECO:0000256" key="1">
    <source>
        <dbReference type="ARBA" id="ARBA00006611"/>
    </source>
</evidence>
<dbReference type="InterPro" id="IPR027417">
    <property type="entry name" value="P-loop_NTPase"/>
</dbReference>
<dbReference type="Pfam" id="PF00437">
    <property type="entry name" value="T2SSE"/>
    <property type="match status" value="1"/>
</dbReference>
<dbReference type="SUPFAM" id="SSF52540">
    <property type="entry name" value="P-loop containing nucleoside triphosphate hydrolases"/>
    <property type="match status" value="1"/>
</dbReference>